<evidence type="ECO:0000256" key="8">
    <source>
        <dbReference type="PIRNR" id="PIRNR000232"/>
    </source>
</evidence>
<dbReference type="InterPro" id="IPR052530">
    <property type="entry name" value="NAD(P)H_nitroreductase"/>
</dbReference>
<reference evidence="10" key="2">
    <citation type="submission" date="2021-08" db="EMBL/GenBank/DDBJ databases">
        <authorList>
            <person name="Tani A."/>
            <person name="Ola A."/>
            <person name="Ogura Y."/>
            <person name="Katsura K."/>
            <person name="Hayashi T."/>
        </authorList>
    </citation>
    <scope>NUCLEOTIDE SEQUENCE</scope>
    <source>
        <strain evidence="10">DSM 17168</strain>
    </source>
</reference>
<dbReference type="PANTHER" id="PTHR43821">
    <property type="entry name" value="NAD(P)H NITROREDUCTASE YDJA-RELATED"/>
    <property type="match status" value="1"/>
</dbReference>
<evidence type="ECO:0000313" key="11">
    <source>
        <dbReference type="Proteomes" id="UP001055153"/>
    </source>
</evidence>
<evidence type="ECO:0000256" key="6">
    <source>
        <dbReference type="ARBA" id="ARBA00023002"/>
    </source>
</evidence>
<name>A0ABQ4SL01_9HYPH</name>
<evidence type="ECO:0000259" key="9">
    <source>
        <dbReference type="Pfam" id="PF00881"/>
    </source>
</evidence>
<accession>A0ABQ4SL01</accession>
<evidence type="ECO:0000256" key="7">
    <source>
        <dbReference type="ARBA" id="ARBA00023027"/>
    </source>
</evidence>
<dbReference type="InterPro" id="IPR026021">
    <property type="entry name" value="YdjA-like"/>
</dbReference>
<organism evidence="10 11">
    <name type="scientific">Methylobacterium isbiliense</name>
    <dbReference type="NCBI Taxonomy" id="315478"/>
    <lineage>
        <taxon>Bacteria</taxon>
        <taxon>Pseudomonadati</taxon>
        <taxon>Pseudomonadota</taxon>
        <taxon>Alphaproteobacteria</taxon>
        <taxon>Hyphomicrobiales</taxon>
        <taxon>Methylobacteriaceae</taxon>
        <taxon>Methylobacterium</taxon>
    </lineage>
</organism>
<keyword evidence="4 8" id="KW-0288">FMN</keyword>
<comment type="cofactor">
    <cofactor evidence="1 8">
        <name>FMN</name>
        <dbReference type="ChEBI" id="CHEBI:58210"/>
    </cofactor>
</comment>
<evidence type="ECO:0000256" key="2">
    <source>
        <dbReference type="ARBA" id="ARBA00007118"/>
    </source>
</evidence>
<gene>
    <name evidence="10" type="primary">ydjA</name>
    <name evidence="10" type="ORF">GMJLKIPL_4388</name>
</gene>
<dbReference type="SUPFAM" id="SSF55469">
    <property type="entry name" value="FMN-dependent nitroreductase-like"/>
    <property type="match status" value="1"/>
</dbReference>
<dbReference type="InterPro" id="IPR000415">
    <property type="entry name" value="Nitroreductase-like"/>
</dbReference>
<evidence type="ECO:0000256" key="5">
    <source>
        <dbReference type="ARBA" id="ARBA00022857"/>
    </source>
</evidence>
<keyword evidence="11" id="KW-1185">Reference proteome</keyword>
<evidence type="ECO:0000256" key="4">
    <source>
        <dbReference type="ARBA" id="ARBA00022643"/>
    </source>
</evidence>
<keyword evidence="5 8" id="KW-0521">NADP</keyword>
<comment type="caution">
    <text evidence="10">The sequence shown here is derived from an EMBL/GenBank/DDBJ whole genome shotgun (WGS) entry which is preliminary data.</text>
</comment>
<dbReference type="RefSeq" id="WP_238238689.1">
    <property type="nucleotide sequence ID" value="NZ_BPQQ01000056.1"/>
</dbReference>
<dbReference type="Proteomes" id="UP001055153">
    <property type="component" value="Unassembled WGS sequence"/>
</dbReference>
<feature type="domain" description="Nitroreductase" evidence="9">
    <location>
        <begin position="9"/>
        <end position="167"/>
    </location>
</feature>
<dbReference type="PANTHER" id="PTHR43821:SF1">
    <property type="entry name" value="NAD(P)H NITROREDUCTASE YDJA-RELATED"/>
    <property type="match status" value="1"/>
</dbReference>
<proteinExistence type="inferred from homology"/>
<dbReference type="PIRSF" id="PIRSF000232">
    <property type="entry name" value="YdjA"/>
    <property type="match status" value="1"/>
</dbReference>
<dbReference type="CDD" id="cd02135">
    <property type="entry name" value="YdjA-like"/>
    <property type="match status" value="1"/>
</dbReference>
<evidence type="ECO:0000256" key="3">
    <source>
        <dbReference type="ARBA" id="ARBA00022630"/>
    </source>
</evidence>
<evidence type="ECO:0000256" key="1">
    <source>
        <dbReference type="ARBA" id="ARBA00001917"/>
    </source>
</evidence>
<dbReference type="Gene3D" id="3.40.109.10">
    <property type="entry name" value="NADH Oxidase"/>
    <property type="match status" value="1"/>
</dbReference>
<sequence>MNDTLVLLRTRRSVAPAQLTGPGPTPEEVETLLTIAARVPDHGKLAPWRFIVIEGEGAARIGAVIAAAYAADHPEADEARLALERNRLAQAPLVVAVVSRAGPHVKIPEWEQVLSAGAAAMTLCVAANAMGFRTAWLTEWMAYDRRILDALGLTPGERLAGFVHVGRAAQTPPDRPRPELSAVVTRF</sequence>
<dbReference type="EC" id="1.-.-.-" evidence="8"/>
<keyword evidence="6 8" id="KW-0560">Oxidoreductase</keyword>
<comment type="similarity">
    <text evidence="2 8">Belongs to the nitroreductase family.</text>
</comment>
<reference evidence="10" key="1">
    <citation type="journal article" date="2021" name="Front. Microbiol.">
        <title>Comprehensive Comparative Genomics and Phenotyping of Methylobacterium Species.</title>
        <authorList>
            <person name="Alessa O."/>
            <person name="Ogura Y."/>
            <person name="Fujitani Y."/>
            <person name="Takami H."/>
            <person name="Hayashi T."/>
            <person name="Sahin N."/>
            <person name="Tani A."/>
        </authorList>
    </citation>
    <scope>NUCLEOTIDE SEQUENCE</scope>
    <source>
        <strain evidence="10">DSM 17168</strain>
    </source>
</reference>
<protein>
    <recommendedName>
        <fullName evidence="8">Putative NAD(P)H nitroreductase</fullName>
        <ecNumber evidence="8">1.-.-.-</ecNumber>
    </recommendedName>
</protein>
<dbReference type="EMBL" id="BPQQ01000056">
    <property type="protein sequence ID" value="GJE02439.1"/>
    <property type="molecule type" value="Genomic_DNA"/>
</dbReference>
<keyword evidence="7 8" id="KW-0520">NAD</keyword>
<evidence type="ECO:0000313" key="10">
    <source>
        <dbReference type="EMBL" id="GJE02439.1"/>
    </source>
</evidence>
<dbReference type="Pfam" id="PF00881">
    <property type="entry name" value="Nitroreductase"/>
    <property type="match status" value="1"/>
</dbReference>
<keyword evidence="3 8" id="KW-0285">Flavoprotein</keyword>
<dbReference type="InterPro" id="IPR029479">
    <property type="entry name" value="Nitroreductase"/>
</dbReference>